<accession>A0A183B8G6</accession>
<evidence type="ECO:0000313" key="2">
    <source>
        <dbReference type="Proteomes" id="UP000272942"/>
    </source>
</evidence>
<name>A0A183B8G6_9TREM</name>
<gene>
    <name evidence="1" type="ORF">ECPE_LOCUS15503</name>
</gene>
<organism evidence="3">
    <name type="scientific">Echinostoma caproni</name>
    <dbReference type="NCBI Taxonomy" id="27848"/>
    <lineage>
        <taxon>Eukaryota</taxon>
        <taxon>Metazoa</taxon>
        <taxon>Spiralia</taxon>
        <taxon>Lophotrochozoa</taxon>
        <taxon>Platyhelminthes</taxon>
        <taxon>Trematoda</taxon>
        <taxon>Digenea</taxon>
        <taxon>Plagiorchiida</taxon>
        <taxon>Echinostomata</taxon>
        <taxon>Echinostomatoidea</taxon>
        <taxon>Echinostomatidae</taxon>
        <taxon>Echinostoma</taxon>
    </lineage>
</organism>
<protein>
    <submittedName>
        <fullName evidence="1 3">Uncharacterized protein</fullName>
    </submittedName>
</protein>
<dbReference type="WBParaSite" id="ECPE_0001554101-mRNA-1">
    <property type="protein sequence ID" value="ECPE_0001554101-mRNA-1"/>
    <property type="gene ID" value="ECPE_0001554101"/>
</dbReference>
<evidence type="ECO:0000313" key="3">
    <source>
        <dbReference type="WBParaSite" id="ECPE_0001554101-mRNA-1"/>
    </source>
</evidence>
<evidence type="ECO:0000313" key="1">
    <source>
        <dbReference type="EMBL" id="VDP92775.1"/>
    </source>
</evidence>
<dbReference type="Proteomes" id="UP000272942">
    <property type="component" value="Unassembled WGS sequence"/>
</dbReference>
<reference evidence="1 2" key="2">
    <citation type="submission" date="2018-11" db="EMBL/GenBank/DDBJ databases">
        <authorList>
            <consortium name="Pathogen Informatics"/>
        </authorList>
    </citation>
    <scope>NUCLEOTIDE SEQUENCE [LARGE SCALE GENOMIC DNA]</scope>
    <source>
        <strain evidence="1 2">Egypt</strain>
    </source>
</reference>
<proteinExistence type="predicted"/>
<dbReference type="EMBL" id="UZAN01060792">
    <property type="protein sequence ID" value="VDP92775.1"/>
    <property type="molecule type" value="Genomic_DNA"/>
</dbReference>
<reference evidence="3" key="1">
    <citation type="submission" date="2016-06" db="UniProtKB">
        <authorList>
            <consortium name="WormBaseParasite"/>
        </authorList>
    </citation>
    <scope>IDENTIFICATION</scope>
</reference>
<dbReference type="AlphaFoldDB" id="A0A183B8G6"/>
<sequence>MISATDTSELDNSLRTNTYFDSWANGSIQIRSPLEVYQANVRLAQLIIDMLSWTELRYAYKLASLLSDHIVARLAQNGDGKAELKLNQLPSESTTTTGLVTPSVSSSEFSALHLKSINL</sequence>
<keyword evidence="2" id="KW-1185">Reference proteome</keyword>
<dbReference type="OrthoDB" id="6281446at2759"/>